<accession>A0AC34F156</accession>
<evidence type="ECO:0000313" key="1">
    <source>
        <dbReference type="Proteomes" id="UP000887579"/>
    </source>
</evidence>
<organism evidence="1 2">
    <name type="scientific">Panagrolaimus sp. ES5</name>
    <dbReference type="NCBI Taxonomy" id="591445"/>
    <lineage>
        <taxon>Eukaryota</taxon>
        <taxon>Metazoa</taxon>
        <taxon>Ecdysozoa</taxon>
        <taxon>Nematoda</taxon>
        <taxon>Chromadorea</taxon>
        <taxon>Rhabditida</taxon>
        <taxon>Tylenchina</taxon>
        <taxon>Panagrolaimomorpha</taxon>
        <taxon>Panagrolaimoidea</taxon>
        <taxon>Panagrolaimidae</taxon>
        <taxon>Panagrolaimus</taxon>
    </lineage>
</organism>
<dbReference type="WBParaSite" id="ES5_v2.g10766.t1">
    <property type="protein sequence ID" value="ES5_v2.g10766.t1"/>
    <property type="gene ID" value="ES5_v2.g10766"/>
</dbReference>
<evidence type="ECO:0000313" key="2">
    <source>
        <dbReference type="WBParaSite" id="ES5_v2.g10766.t1"/>
    </source>
</evidence>
<reference evidence="2" key="1">
    <citation type="submission" date="2022-11" db="UniProtKB">
        <authorList>
            <consortium name="WormBaseParasite"/>
        </authorList>
    </citation>
    <scope>IDENTIFICATION</scope>
</reference>
<name>A0AC34F156_9BILA</name>
<proteinExistence type="predicted"/>
<protein>
    <submittedName>
        <fullName evidence="2">DM2 domain-containing protein</fullName>
    </submittedName>
</protein>
<dbReference type="Proteomes" id="UP000887579">
    <property type="component" value="Unplaced"/>
</dbReference>
<sequence>MRQGNPMSVSMGMSSGQPPMRFAHPQQNSHMASSMKRTGGLPPPPQFMNQMGAPRHPTARNRKRRHLDRSIMNEIAECYPEGKSYVDLLAIESHLDSLLMRKRLAIQEALKRPMKLKKKLRIYISHVFQAGREPEREADMTSVPMWELRVEGRMLEDCPPNQVDLPPSQLSNAQNLAASRNKRKFSSFFKSLVIELDKHIYGPDNHLVEWHRGPNTSETDGFQVKRPGDQDVRCTILLSLDHQPMKYKLHPRLAKLLGIAIETRTKVIEALWQYIKSHKLQDLVERDWINCDQMLEQIFLTKRMRFIEVPQRVQHLLQTPDPIVLHHIIHRKDSEKPVTACYDIDVELDDPLKAPMTQFLSTMTSNNEIHNLDMKLYDLAEQVQEWKQRVDYYKRLADDPLGFVNKWLKSQEADLKLMTGKNAEMENERRVERYMQPQMQEGVFRYLYNKVQQKRKELELGINAKGGMMF</sequence>